<evidence type="ECO:0000313" key="1">
    <source>
        <dbReference type="EMBL" id="CAH2399290.1"/>
    </source>
</evidence>
<reference evidence="1" key="1">
    <citation type="submission" date="2022-03" db="EMBL/GenBank/DDBJ databases">
        <authorList>
            <person name="Brunel B."/>
        </authorList>
    </citation>
    <scope>NUCLEOTIDE SEQUENCE</scope>
    <source>
        <strain evidence="1">STM4922sample</strain>
    </source>
</reference>
<dbReference type="Proteomes" id="UP001152604">
    <property type="component" value="Unassembled WGS sequence"/>
</dbReference>
<protein>
    <submittedName>
        <fullName evidence="1">Uncharacterized protein</fullName>
    </submittedName>
</protein>
<proteinExistence type="predicted"/>
<keyword evidence="2" id="KW-1185">Reference proteome</keyword>
<sequence>MVLGDMHYSAAHPIGRAKDSVAL</sequence>
<gene>
    <name evidence="1" type="ORF">MES4922_210192</name>
</gene>
<dbReference type="EMBL" id="CAKXZS010000014">
    <property type="protein sequence ID" value="CAH2399290.1"/>
    <property type="molecule type" value="Genomic_DNA"/>
</dbReference>
<evidence type="ECO:0000313" key="2">
    <source>
        <dbReference type="Proteomes" id="UP001152604"/>
    </source>
</evidence>
<organism evidence="1 2">
    <name type="scientific">Mesorhizobium ventifaucium</name>
    <dbReference type="NCBI Taxonomy" id="666020"/>
    <lineage>
        <taxon>Bacteria</taxon>
        <taxon>Pseudomonadati</taxon>
        <taxon>Pseudomonadota</taxon>
        <taxon>Alphaproteobacteria</taxon>
        <taxon>Hyphomicrobiales</taxon>
        <taxon>Phyllobacteriaceae</taxon>
        <taxon>Mesorhizobium</taxon>
    </lineage>
</organism>
<name>A0ABN8JTJ7_9HYPH</name>
<comment type="caution">
    <text evidence="1">The sequence shown here is derived from an EMBL/GenBank/DDBJ whole genome shotgun (WGS) entry which is preliminary data.</text>
</comment>
<accession>A0ABN8JTJ7</accession>